<accession>A0ABP6VLP7</accession>
<keyword evidence="2" id="KW-1185">Reference proteome</keyword>
<name>A0ABP6VLP7_9GAMM</name>
<protein>
    <submittedName>
        <fullName evidence="1">Uncharacterized protein</fullName>
    </submittedName>
</protein>
<sequence length="62" mass="6943">MFHFCVEGEFNIRRQIRVLTNQEGVVITVSAASGQEQAQKQGPDTAGDNPLRIRPFKARLCI</sequence>
<organism evidence="1 2">
    <name type="scientific">Zobellella aerophila</name>
    <dbReference type="NCBI Taxonomy" id="870480"/>
    <lineage>
        <taxon>Bacteria</taxon>
        <taxon>Pseudomonadati</taxon>
        <taxon>Pseudomonadota</taxon>
        <taxon>Gammaproteobacteria</taxon>
        <taxon>Aeromonadales</taxon>
        <taxon>Aeromonadaceae</taxon>
        <taxon>Zobellella</taxon>
    </lineage>
</organism>
<evidence type="ECO:0000313" key="1">
    <source>
        <dbReference type="EMBL" id="GAA3536151.1"/>
    </source>
</evidence>
<gene>
    <name evidence="1" type="ORF">GCM10022394_14680</name>
</gene>
<proteinExistence type="predicted"/>
<evidence type="ECO:0000313" key="2">
    <source>
        <dbReference type="Proteomes" id="UP001500795"/>
    </source>
</evidence>
<reference evidence="2" key="1">
    <citation type="journal article" date="2019" name="Int. J. Syst. Evol. Microbiol.">
        <title>The Global Catalogue of Microorganisms (GCM) 10K type strain sequencing project: providing services to taxonomists for standard genome sequencing and annotation.</title>
        <authorList>
            <consortium name="The Broad Institute Genomics Platform"/>
            <consortium name="The Broad Institute Genome Sequencing Center for Infectious Disease"/>
            <person name="Wu L."/>
            <person name="Ma J."/>
        </authorList>
    </citation>
    <scope>NUCLEOTIDE SEQUENCE [LARGE SCALE GENOMIC DNA]</scope>
    <source>
        <strain evidence="2">JCM 17110</strain>
    </source>
</reference>
<dbReference type="Proteomes" id="UP001500795">
    <property type="component" value="Unassembled WGS sequence"/>
</dbReference>
<dbReference type="EMBL" id="BAABCX010000001">
    <property type="protein sequence ID" value="GAA3536151.1"/>
    <property type="molecule type" value="Genomic_DNA"/>
</dbReference>
<comment type="caution">
    <text evidence="1">The sequence shown here is derived from an EMBL/GenBank/DDBJ whole genome shotgun (WGS) entry which is preliminary data.</text>
</comment>